<feature type="domain" description="U1-type" evidence="2">
    <location>
        <begin position="210"/>
        <end position="240"/>
    </location>
</feature>
<protein>
    <recommendedName>
        <fullName evidence="2">U1-type domain-containing protein</fullName>
    </recommendedName>
</protein>
<proteinExistence type="predicted"/>
<accession>A0AA89AM72</accession>
<dbReference type="InterPro" id="IPR003604">
    <property type="entry name" value="Matrin/U1-like-C_Znf_C2H2"/>
</dbReference>
<dbReference type="SMART" id="SM00451">
    <property type="entry name" value="ZnF_U1"/>
    <property type="match status" value="2"/>
</dbReference>
<feature type="region of interest" description="Disordered" evidence="1">
    <location>
        <begin position="257"/>
        <end position="319"/>
    </location>
</feature>
<dbReference type="GO" id="GO:0003676">
    <property type="term" value="F:nucleic acid binding"/>
    <property type="evidence" value="ECO:0007669"/>
    <property type="project" value="InterPro"/>
</dbReference>
<feature type="compositionally biased region" description="Basic and acidic residues" evidence="1">
    <location>
        <begin position="292"/>
        <end position="307"/>
    </location>
</feature>
<feature type="region of interest" description="Disordered" evidence="1">
    <location>
        <begin position="332"/>
        <end position="357"/>
    </location>
</feature>
<dbReference type="SUPFAM" id="SSF57667">
    <property type="entry name" value="beta-beta-alpha zinc fingers"/>
    <property type="match status" value="2"/>
</dbReference>
<evidence type="ECO:0000256" key="1">
    <source>
        <dbReference type="SAM" id="MobiDB-lite"/>
    </source>
</evidence>
<dbReference type="AlphaFoldDB" id="A0AA89AM72"/>
<dbReference type="Gene3D" id="3.30.160.60">
    <property type="entry name" value="Classic Zinc Finger"/>
    <property type="match status" value="2"/>
</dbReference>
<reference evidence="3" key="1">
    <citation type="submission" date="2022-12" db="EMBL/GenBank/DDBJ databases">
        <title>Draft genome assemblies for two species of Escallonia (Escalloniales).</title>
        <authorList>
            <person name="Chanderbali A."/>
            <person name="Dervinis C."/>
            <person name="Anghel I."/>
            <person name="Soltis D."/>
            <person name="Soltis P."/>
            <person name="Zapata F."/>
        </authorList>
    </citation>
    <scope>NUCLEOTIDE SEQUENCE</scope>
    <source>
        <strain evidence="3">UCBG64.0493</strain>
        <tissue evidence="3">Leaf</tissue>
    </source>
</reference>
<dbReference type="GO" id="GO:0008270">
    <property type="term" value="F:zinc ion binding"/>
    <property type="evidence" value="ECO:0007669"/>
    <property type="project" value="InterPro"/>
</dbReference>
<feature type="compositionally biased region" description="Gly residues" evidence="1">
    <location>
        <begin position="155"/>
        <end position="166"/>
    </location>
</feature>
<sequence length="611" mass="67482">MDLKHIAPEAYDPSQVQAYDQSTQAYYYYHLQYQQQYNQQQQQQYPYYPQDYANAYQHPSQQAPTSIHPPGVPVPPEPAHFVGQEQGFHQARVQSQQVPYYRPPQLDPAAAVAQFPGNAGYDQGQQWQGTRGGFGLSQHQQCNKHMIQIGQYPPWGGGRGGQPLRGGRGRGRGRGRGGHLPPNSATATAEGPVSLGQGQSIPTWPPRIAWCELCRVDCNTVEILEQHKNGKRHKKNLQVHAELQNLNKLLVEGQNEQMPNPELKTESPNQPEKVGVSEEKGVPPENLTSRPVTEENKKESELHKVSESAEPEGEQAKKPRMDHFEARGRGFKRKMRGGRGGKWMKTSEGSRRSVEPPKPKEIVPLICELCNVKCESPIVFDSHLKGKKHLSNLKKFEANQAMLGQAALQALYPALQALLYPALQALCQADSNAPQFHQQGVQGPQDHYSQPGSAMFPKVKHRHQLHPSGPLPNKILSFNFQLQEEATSADVSSAVGAEQASFGMVTGGSVDIPESENAPSNVLPLAKSVSEEPESEGTEPTETSIVGTDQIALALTKNVKHNRTIEVYVKHNEPMVIFDSQAGSSTVVSKSVQPYDRISEAENTIDEDCSL</sequence>
<feature type="domain" description="U1-type" evidence="2">
    <location>
        <begin position="362"/>
        <end position="396"/>
    </location>
</feature>
<feature type="compositionally biased region" description="Basic and acidic residues" evidence="1">
    <location>
        <begin position="348"/>
        <end position="357"/>
    </location>
</feature>
<dbReference type="InterPro" id="IPR036236">
    <property type="entry name" value="Znf_C2H2_sf"/>
</dbReference>
<comment type="caution">
    <text evidence="3">The sequence shown here is derived from an EMBL/GenBank/DDBJ whole genome shotgun (WGS) entry which is preliminary data.</text>
</comment>
<evidence type="ECO:0000313" key="3">
    <source>
        <dbReference type="EMBL" id="KAK3005821.1"/>
    </source>
</evidence>
<evidence type="ECO:0000313" key="4">
    <source>
        <dbReference type="Proteomes" id="UP001188597"/>
    </source>
</evidence>
<dbReference type="Proteomes" id="UP001188597">
    <property type="component" value="Unassembled WGS sequence"/>
</dbReference>
<feature type="compositionally biased region" description="Basic residues" evidence="1">
    <location>
        <begin position="167"/>
        <end position="177"/>
    </location>
</feature>
<name>A0AA89AM72_9ASTE</name>
<dbReference type="Pfam" id="PF12874">
    <property type="entry name" value="zf-met"/>
    <property type="match status" value="2"/>
</dbReference>
<evidence type="ECO:0000259" key="2">
    <source>
        <dbReference type="SMART" id="SM00451"/>
    </source>
</evidence>
<dbReference type="PANTHER" id="PTHR47487:SF3">
    <property type="entry name" value="GLUTENIN, HIGH MOLECULAR WEIGHT SUBUNIT 12-LIKE"/>
    <property type="match status" value="1"/>
</dbReference>
<dbReference type="InterPro" id="IPR013087">
    <property type="entry name" value="Znf_C2H2_type"/>
</dbReference>
<keyword evidence="4" id="KW-1185">Reference proteome</keyword>
<gene>
    <name evidence="3" type="ORF">RJ639_016968</name>
</gene>
<dbReference type="PANTHER" id="PTHR47487">
    <property type="entry name" value="OS06G0651300 PROTEIN-RELATED"/>
    <property type="match status" value="1"/>
</dbReference>
<feature type="region of interest" description="Disordered" evidence="1">
    <location>
        <begin position="150"/>
        <end position="194"/>
    </location>
</feature>
<dbReference type="EMBL" id="JAVXUP010002080">
    <property type="protein sequence ID" value="KAK3005821.1"/>
    <property type="molecule type" value="Genomic_DNA"/>
</dbReference>
<organism evidence="3 4">
    <name type="scientific">Escallonia herrerae</name>
    <dbReference type="NCBI Taxonomy" id="1293975"/>
    <lineage>
        <taxon>Eukaryota</taxon>
        <taxon>Viridiplantae</taxon>
        <taxon>Streptophyta</taxon>
        <taxon>Embryophyta</taxon>
        <taxon>Tracheophyta</taxon>
        <taxon>Spermatophyta</taxon>
        <taxon>Magnoliopsida</taxon>
        <taxon>eudicotyledons</taxon>
        <taxon>Gunneridae</taxon>
        <taxon>Pentapetalae</taxon>
        <taxon>asterids</taxon>
        <taxon>campanulids</taxon>
        <taxon>Escalloniales</taxon>
        <taxon>Escalloniaceae</taxon>
        <taxon>Escallonia</taxon>
    </lineage>
</organism>